<organism evidence="1 2">
    <name type="scientific">Sander lucioperca</name>
    <name type="common">Pike-perch</name>
    <name type="synonym">Perca lucioperca</name>
    <dbReference type="NCBI Taxonomy" id="283035"/>
    <lineage>
        <taxon>Eukaryota</taxon>
        <taxon>Metazoa</taxon>
        <taxon>Chordata</taxon>
        <taxon>Craniata</taxon>
        <taxon>Vertebrata</taxon>
        <taxon>Euteleostomi</taxon>
        <taxon>Actinopterygii</taxon>
        <taxon>Neopterygii</taxon>
        <taxon>Teleostei</taxon>
        <taxon>Neoteleostei</taxon>
        <taxon>Acanthomorphata</taxon>
        <taxon>Eupercaria</taxon>
        <taxon>Perciformes</taxon>
        <taxon>Percoidei</taxon>
        <taxon>Percidae</taxon>
        <taxon>Luciopercinae</taxon>
        <taxon>Sander</taxon>
    </lineage>
</organism>
<proteinExistence type="predicted"/>
<protein>
    <submittedName>
        <fullName evidence="1">Uncharacterized protein</fullName>
    </submittedName>
</protein>
<dbReference type="Ensembl" id="ENSSLUT00000000689.1">
    <property type="protein sequence ID" value="ENSSLUP00000000643.1"/>
    <property type="gene ID" value="ENSSLUG00000000391.1"/>
</dbReference>
<evidence type="ECO:0000313" key="2">
    <source>
        <dbReference type="Proteomes" id="UP000694568"/>
    </source>
</evidence>
<sequence length="70" mass="8014">HKVILQLILILYCKTNSNMTQFQMINHKNLMDIIQHLKTSSCCLDILPTGFFKNVSNCLPSDLLKTTMCV</sequence>
<evidence type="ECO:0000313" key="1">
    <source>
        <dbReference type="Ensembl" id="ENSSLUP00000000643.1"/>
    </source>
</evidence>
<name>A0A8C9WUH7_SANLU</name>
<keyword evidence="2" id="KW-1185">Reference proteome</keyword>
<reference evidence="1" key="2">
    <citation type="submission" date="2025-09" db="UniProtKB">
        <authorList>
            <consortium name="Ensembl"/>
        </authorList>
    </citation>
    <scope>IDENTIFICATION</scope>
</reference>
<dbReference type="Proteomes" id="UP000694568">
    <property type="component" value="Unplaced"/>
</dbReference>
<dbReference type="AlphaFoldDB" id="A0A8C9WUH7"/>
<reference evidence="1" key="1">
    <citation type="submission" date="2025-08" db="UniProtKB">
        <authorList>
            <consortium name="Ensembl"/>
        </authorList>
    </citation>
    <scope>IDENTIFICATION</scope>
</reference>
<accession>A0A8C9WUH7</accession>